<dbReference type="GO" id="GO:0005975">
    <property type="term" value="P:carbohydrate metabolic process"/>
    <property type="evidence" value="ECO:0007669"/>
    <property type="project" value="InterPro"/>
</dbReference>
<gene>
    <name evidence="1" type="ORF">EGC82_10705</name>
</gene>
<accession>A0A3G8LVN4</accession>
<dbReference type="GO" id="GO:0003824">
    <property type="term" value="F:catalytic activity"/>
    <property type="evidence" value="ECO:0007669"/>
    <property type="project" value="InterPro"/>
</dbReference>
<dbReference type="KEGG" id="slj:EGC82_10705"/>
<evidence type="ECO:0000313" key="1">
    <source>
        <dbReference type="EMBL" id="AZG73195.1"/>
    </source>
</evidence>
<name>A0A3G8LVN4_9GAMM</name>
<dbReference type="Gene3D" id="2.70.98.10">
    <property type="match status" value="1"/>
</dbReference>
<dbReference type="RefSeq" id="WP_124730753.1">
    <property type="nucleotide sequence ID" value="NZ_CBCSKC010000080.1"/>
</dbReference>
<dbReference type="InterPro" id="IPR014718">
    <property type="entry name" value="GH-type_carb-bd"/>
</dbReference>
<dbReference type="SUPFAM" id="SSF74650">
    <property type="entry name" value="Galactose mutarotase-like"/>
    <property type="match status" value="1"/>
</dbReference>
<dbReference type="InterPro" id="IPR011013">
    <property type="entry name" value="Gal_mutarotase_sf_dom"/>
</dbReference>
<organism evidence="1 2">
    <name type="scientific">Shewanella livingstonensis</name>
    <dbReference type="NCBI Taxonomy" id="150120"/>
    <lineage>
        <taxon>Bacteria</taxon>
        <taxon>Pseudomonadati</taxon>
        <taxon>Pseudomonadota</taxon>
        <taxon>Gammaproteobacteria</taxon>
        <taxon>Alteromonadales</taxon>
        <taxon>Shewanellaceae</taxon>
        <taxon>Shewanella</taxon>
    </lineage>
</organism>
<dbReference type="GO" id="GO:0030246">
    <property type="term" value="F:carbohydrate binding"/>
    <property type="evidence" value="ECO:0007669"/>
    <property type="project" value="InterPro"/>
</dbReference>
<dbReference type="InterPro" id="IPR027839">
    <property type="entry name" value="DUF4432"/>
</dbReference>
<dbReference type="Proteomes" id="UP000278035">
    <property type="component" value="Chromosome"/>
</dbReference>
<dbReference type="CDD" id="cd09269">
    <property type="entry name" value="deoxyribose_mutarotase"/>
    <property type="match status" value="1"/>
</dbReference>
<dbReference type="AlphaFoldDB" id="A0A3G8LVN4"/>
<proteinExistence type="predicted"/>
<reference evidence="2" key="1">
    <citation type="submission" date="2018-11" db="EMBL/GenBank/DDBJ databases">
        <title>Shewanella sp. M2.</title>
        <authorList>
            <person name="Hwang Y.J."/>
            <person name="Hwang C.Y."/>
        </authorList>
    </citation>
    <scope>NUCLEOTIDE SEQUENCE [LARGE SCALE GENOMIC DNA]</scope>
    <source>
        <strain evidence="2">LMG 19866</strain>
    </source>
</reference>
<dbReference type="EMBL" id="CP034015">
    <property type="protein sequence ID" value="AZG73195.1"/>
    <property type="molecule type" value="Genomic_DNA"/>
</dbReference>
<evidence type="ECO:0000313" key="2">
    <source>
        <dbReference type="Proteomes" id="UP000278035"/>
    </source>
</evidence>
<protein>
    <submittedName>
        <fullName evidence="1">DUF4432 family protein</fullName>
    </submittedName>
</protein>
<dbReference type="OrthoDB" id="146552at2"/>
<sequence>MFTIPLHKDHFKKEKTNILKSDDFEINTFIYNSGVHAVEMKNNKGHLVILPFMGQMIWDAEFLGVDLCMKNAFNEPKVADQIVNTYGCYSFHAGLLRMGCPTPQDDHVLHGEFPCASMDYAWLIVDENSMTLAGSYEYIMGFGDHYIATPTVVLQKDAGIFDITMTVQNLATTKMPLQYMCHTNAAFFEGAVMTQNIADSAIKLRESVPAHVHPTPQWSAYNNSLKNSPPISVLDNKEMYDPEIVYCMDDLSTHVDIAKFEMITADQFKLTTEFNTAEFNSATRWILFNGDQSVSANVLPATCRPEGFIAATEKGTVIYLEPNEARTFKVTKTIVKM</sequence>
<keyword evidence="2" id="KW-1185">Reference proteome</keyword>
<dbReference type="Pfam" id="PF14486">
    <property type="entry name" value="DUF4432"/>
    <property type="match status" value="1"/>
</dbReference>